<dbReference type="AlphaFoldDB" id="A0A928ZWK3"/>
<dbReference type="SUPFAM" id="SSF52540">
    <property type="entry name" value="P-loop containing nucleoside triphosphate hydrolases"/>
    <property type="match status" value="1"/>
</dbReference>
<evidence type="ECO:0000313" key="2">
    <source>
        <dbReference type="Proteomes" id="UP000615026"/>
    </source>
</evidence>
<keyword evidence="2" id="KW-1185">Reference proteome</keyword>
<evidence type="ECO:0000313" key="1">
    <source>
        <dbReference type="EMBL" id="MBE9068748.1"/>
    </source>
</evidence>
<comment type="caution">
    <text evidence="1">The sequence shown here is derived from an EMBL/GenBank/DDBJ whole genome shotgun (WGS) entry which is preliminary data.</text>
</comment>
<dbReference type="Proteomes" id="UP000615026">
    <property type="component" value="Unassembled WGS sequence"/>
</dbReference>
<accession>A0A928ZWK3</accession>
<gene>
    <name evidence="1" type="ORF">IQ260_19060</name>
</gene>
<dbReference type="PANTHER" id="PTHR11783">
    <property type="entry name" value="SULFOTRANSFERASE SULT"/>
    <property type="match status" value="1"/>
</dbReference>
<reference evidence="1" key="1">
    <citation type="submission" date="2020-10" db="EMBL/GenBank/DDBJ databases">
        <authorList>
            <person name="Castelo-Branco R."/>
            <person name="Eusebio N."/>
            <person name="Adriana R."/>
            <person name="Vieira A."/>
            <person name="Brugerolle De Fraissinette N."/>
            <person name="Rezende De Castro R."/>
            <person name="Schneider M.P."/>
            <person name="Vasconcelos V."/>
            <person name="Leao P.N."/>
        </authorList>
    </citation>
    <scope>NUCLEOTIDE SEQUENCE</scope>
    <source>
        <strain evidence="1">LEGE 11479</strain>
    </source>
</reference>
<protein>
    <submittedName>
        <fullName evidence="1">Sulfotransferase</fullName>
    </submittedName>
</protein>
<dbReference type="EMBL" id="JADEXP010000197">
    <property type="protein sequence ID" value="MBE9068748.1"/>
    <property type="molecule type" value="Genomic_DNA"/>
</dbReference>
<proteinExistence type="predicted"/>
<dbReference type="Pfam" id="PF13469">
    <property type="entry name" value="Sulfotransfer_3"/>
    <property type="match status" value="1"/>
</dbReference>
<name>A0A928ZWK3_LEPEC</name>
<dbReference type="RefSeq" id="WP_193994682.1">
    <property type="nucleotide sequence ID" value="NZ_JADEXP010000197.1"/>
</dbReference>
<dbReference type="Gene3D" id="3.40.50.300">
    <property type="entry name" value="P-loop containing nucleotide triphosphate hydrolases"/>
    <property type="match status" value="1"/>
</dbReference>
<sequence length="336" mass="38764">MHTQAVDNYIDMGQVSPCPKLFVVGCPRSGTSWVTSLIGEHHDVVMVPRETHAYRLVYEPFVELPKWNWQRRLRSWKGILRRYGLKPLLFGFQSGDIWPGILREHQILNRPDSHGLHGLVSYEDLKMLIQAIRAEVPETNRGLVQAEELIAAMFARFFEQHGQPGQTILEKTPMHIRYAEQILWRFPEARIIEVVRDGRDVCVSYNALAKQQPWARIGTAGAMRQWKQCVEWGEIIRERPGLAPRVHTLRYEALKADPERSLQQLFEFANLRWTEEQIEAIVAARDIRRVQQKGEGQYVRSGSVGDWKEQLSAAEIAMCDEIAGEQLIRLGYMAGR</sequence>
<organism evidence="1 2">
    <name type="scientific">Leptolyngbya cf. ectocarpi LEGE 11479</name>
    <dbReference type="NCBI Taxonomy" id="1828722"/>
    <lineage>
        <taxon>Bacteria</taxon>
        <taxon>Bacillati</taxon>
        <taxon>Cyanobacteriota</taxon>
        <taxon>Cyanophyceae</taxon>
        <taxon>Leptolyngbyales</taxon>
        <taxon>Leptolyngbyaceae</taxon>
        <taxon>Leptolyngbya group</taxon>
        <taxon>Leptolyngbya</taxon>
    </lineage>
</organism>
<dbReference type="InterPro" id="IPR027417">
    <property type="entry name" value="P-loop_NTPase"/>
</dbReference>